<organism evidence="2 3">
    <name type="scientific">Cadophora malorum</name>
    <dbReference type="NCBI Taxonomy" id="108018"/>
    <lineage>
        <taxon>Eukaryota</taxon>
        <taxon>Fungi</taxon>
        <taxon>Dikarya</taxon>
        <taxon>Ascomycota</taxon>
        <taxon>Pezizomycotina</taxon>
        <taxon>Leotiomycetes</taxon>
        <taxon>Helotiales</taxon>
        <taxon>Ploettnerulaceae</taxon>
        <taxon>Cadophora</taxon>
    </lineage>
</organism>
<keyword evidence="3" id="KW-1185">Reference proteome</keyword>
<name>A0A8H7TGX9_9HELO</name>
<feature type="domain" description="NAD-dependent epimerase/dehydratase" evidence="1">
    <location>
        <begin position="10"/>
        <end position="236"/>
    </location>
</feature>
<dbReference type="GO" id="GO:0004029">
    <property type="term" value="F:aldehyde dehydrogenase (NAD+) activity"/>
    <property type="evidence" value="ECO:0007669"/>
    <property type="project" value="TreeGrafter"/>
</dbReference>
<sequence length="342" mass="38067">MPSRQSSKTVLVTGANGYIGHAIALAFVRAGYKTYGLVRKPAFLSTLAAEEIIPLLGSPASPDFLPYLEKENIVFDVLVSTTEQIFDYFPHYNEVVTLLRKLAKNTLGKKGKKPLLLFTSGCKDYGMSPYLATSPDLDPHTEESPLNPPPFAIDRANGTKKIFENEDVVDVVVLRPTNVYGGNSSYYGLFFIAGENAKKKGVLEIDEDPEAVLHAMHVDDCGDAYVALAEYGDRKAISGQCFNISAREYETLDDICKALVREYEIEGGLKYVKGEEGRKAPDENIDRMLMGFSQWIGSDKLRKQTGWSDRRLLFTEGIHQYRIAFEEARNKGLGVLQAFVKK</sequence>
<dbReference type="AlphaFoldDB" id="A0A8H7TGX9"/>
<dbReference type="InterPro" id="IPR036291">
    <property type="entry name" value="NAD(P)-bd_dom_sf"/>
</dbReference>
<dbReference type="PANTHER" id="PTHR48079:SF3">
    <property type="entry name" value="NAD-DEPENDENT EPIMERASE_DEHYDRATASE DOMAIN-CONTAINING PROTEIN"/>
    <property type="match status" value="1"/>
</dbReference>
<dbReference type="Gene3D" id="3.40.50.720">
    <property type="entry name" value="NAD(P)-binding Rossmann-like Domain"/>
    <property type="match status" value="1"/>
</dbReference>
<dbReference type="EMBL" id="JAFJYH010000106">
    <property type="protein sequence ID" value="KAG4419407.1"/>
    <property type="molecule type" value="Genomic_DNA"/>
</dbReference>
<proteinExistence type="predicted"/>
<dbReference type="Pfam" id="PF01370">
    <property type="entry name" value="Epimerase"/>
    <property type="match status" value="1"/>
</dbReference>
<accession>A0A8H7TGX9</accession>
<protein>
    <recommendedName>
        <fullName evidence="1">NAD-dependent epimerase/dehydratase domain-containing protein</fullName>
    </recommendedName>
</protein>
<evidence type="ECO:0000259" key="1">
    <source>
        <dbReference type="Pfam" id="PF01370"/>
    </source>
</evidence>
<dbReference type="SUPFAM" id="SSF51735">
    <property type="entry name" value="NAD(P)-binding Rossmann-fold domains"/>
    <property type="match status" value="1"/>
</dbReference>
<dbReference type="GO" id="GO:0005737">
    <property type="term" value="C:cytoplasm"/>
    <property type="evidence" value="ECO:0007669"/>
    <property type="project" value="TreeGrafter"/>
</dbReference>
<dbReference type="InterPro" id="IPR001509">
    <property type="entry name" value="Epimerase_deHydtase"/>
</dbReference>
<evidence type="ECO:0000313" key="2">
    <source>
        <dbReference type="EMBL" id="KAG4419407.1"/>
    </source>
</evidence>
<gene>
    <name evidence="2" type="ORF">IFR04_007458</name>
</gene>
<dbReference type="PANTHER" id="PTHR48079">
    <property type="entry name" value="PROTEIN YEEZ"/>
    <property type="match status" value="1"/>
</dbReference>
<evidence type="ECO:0000313" key="3">
    <source>
        <dbReference type="Proteomes" id="UP000664132"/>
    </source>
</evidence>
<dbReference type="Proteomes" id="UP000664132">
    <property type="component" value="Unassembled WGS sequence"/>
</dbReference>
<dbReference type="InterPro" id="IPR051783">
    <property type="entry name" value="NAD(P)-dependent_oxidoreduct"/>
</dbReference>
<comment type="caution">
    <text evidence="2">The sequence shown here is derived from an EMBL/GenBank/DDBJ whole genome shotgun (WGS) entry which is preliminary data.</text>
</comment>
<dbReference type="OrthoDB" id="2735536at2759"/>
<reference evidence="2" key="1">
    <citation type="submission" date="2021-02" db="EMBL/GenBank/DDBJ databases">
        <title>Genome sequence Cadophora malorum strain M34.</title>
        <authorList>
            <person name="Stefanovic E."/>
            <person name="Vu D."/>
            <person name="Scully C."/>
            <person name="Dijksterhuis J."/>
            <person name="Roader J."/>
            <person name="Houbraken J."/>
        </authorList>
    </citation>
    <scope>NUCLEOTIDE SEQUENCE</scope>
    <source>
        <strain evidence="2">M34</strain>
    </source>
</reference>